<dbReference type="GO" id="GO:0006310">
    <property type="term" value="P:DNA recombination"/>
    <property type="evidence" value="ECO:0007669"/>
    <property type="project" value="InterPro"/>
</dbReference>
<name>U6Q2I9_9NEIS</name>
<dbReference type="EMBL" id="ADCY02000064">
    <property type="protein sequence ID" value="EJZ50094.1"/>
    <property type="molecule type" value="Genomic_DNA"/>
</dbReference>
<evidence type="ECO:0000313" key="2">
    <source>
        <dbReference type="Proteomes" id="UP000017813"/>
    </source>
</evidence>
<dbReference type="OrthoDB" id="8811501at2"/>
<reference evidence="1 2" key="2">
    <citation type="submission" date="2011-10" db="EMBL/GenBank/DDBJ databases">
        <title>The Genome Sequence of Simonsiella muelleri ATCC 29453.</title>
        <authorList>
            <consortium name="The Broad Institute Genome Sequencing Platform"/>
            <consortium name="The Broad Institute Genome Sequencing Center for Infectious Disease"/>
            <person name="Earl A."/>
            <person name="Ward D."/>
            <person name="Feldgarden M."/>
            <person name="Gevers D."/>
            <person name="Izard J."/>
            <person name="Baranova O.V."/>
            <person name="Blanton J.M."/>
            <person name="Tanner A.C."/>
            <person name="Dewhirst F."/>
            <person name="Young S.K."/>
            <person name="Zeng Q."/>
            <person name="Gargeya S."/>
            <person name="Fitzgerald M."/>
            <person name="Haas B."/>
            <person name="Abouelleil A."/>
            <person name="Alvarado L."/>
            <person name="Arachchi H.M."/>
            <person name="Berlin A."/>
            <person name="Brown A."/>
            <person name="Chapman S.B."/>
            <person name="Chen Z."/>
            <person name="Dunbar C."/>
            <person name="Freedman E."/>
            <person name="Gearin G."/>
            <person name="Goldberg J."/>
            <person name="Griggs A."/>
            <person name="Gujja S."/>
            <person name="Heiman D."/>
            <person name="Howarth C."/>
            <person name="Larson L."/>
            <person name="Lui A."/>
            <person name="MacDonald P.J.P."/>
            <person name="Montmayeur A."/>
            <person name="Murphy C."/>
            <person name="Neiman D."/>
            <person name="Pearson M."/>
            <person name="Priest M."/>
            <person name="Roberts A."/>
            <person name="Saif S."/>
            <person name="Shea T."/>
            <person name="Shenoy N."/>
            <person name="Sisk P."/>
            <person name="Stolte C."/>
            <person name="Sykes S."/>
            <person name="Wortman J."/>
            <person name="Nusbaum C."/>
            <person name="Birren B."/>
        </authorList>
    </citation>
    <scope>NUCLEOTIDE SEQUENCE [LARGE SCALE GENOMIC DNA]</scope>
    <source>
        <strain evidence="1 2">ATCC 29453</strain>
    </source>
</reference>
<evidence type="ECO:0000313" key="1">
    <source>
        <dbReference type="EMBL" id="EJZ50094.1"/>
    </source>
</evidence>
<dbReference type="GO" id="GO:0000287">
    <property type="term" value="F:magnesium ion binding"/>
    <property type="evidence" value="ECO:0007669"/>
    <property type="project" value="InterPro"/>
</dbReference>
<reference evidence="1 2" key="1">
    <citation type="submission" date="2010-03" db="EMBL/GenBank/DDBJ databases">
        <authorList>
            <consortium name="The Broad Institute Genome Sequencing Platform"/>
            <person name="Ward D."/>
            <person name="Earl A."/>
            <person name="Feldgarden M."/>
            <person name="Gevers D."/>
            <person name="Young S."/>
            <person name="Zeng Q."/>
            <person name="Koehrsen M."/>
            <person name="Alvarado L."/>
            <person name="Berlin A.M."/>
            <person name="Borenstein D."/>
            <person name="Chapman S.B."/>
            <person name="Chen Z."/>
            <person name="Engels R."/>
            <person name="Freedman E."/>
            <person name="Gellesch M."/>
            <person name="Goldberg J."/>
            <person name="Griggs A."/>
            <person name="Gujja S."/>
            <person name="Heilman E.R."/>
            <person name="Heiman D.I."/>
            <person name="Hepburn T.A."/>
            <person name="Howarth C."/>
            <person name="Jen D."/>
            <person name="Larson L."/>
            <person name="Mehta T."/>
            <person name="Park D."/>
            <person name="Pearson M."/>
            <person name="Richards J."/>
            <person name="Roberts A."/>
            <person name="Saif S."/>
            <person name="Shea T.D."/>
            <person name="Shenoy N."/>
            <person name="Sisk P."/>
            <person name="Stolte C."/>
            <person name="Sykes S.N."/>
            <person name="Walk T."/>
            <person name="White J."/>
            <person name="Yandava C."/>
            <person name="Izard J."/>
            <person name="Baranova O.V."/>
            <person name="Blanton J.M."/>
            <person name="Tanner A.C."/>
            <person name="Dewhirst F."/>
            <person name="Haas B."/>
            <person name="Nusbaum C."/>
            <person name="Birren B."/>
        </authorList>
    </citation>
    <scope>NUCLEOTIDE SEQUENCE [LARGE SCALE GENOMIC DNA]</scope>
    <source>
        <strain evidence="1 2">ATCC 29453</strain>
    </source>
</reference>
<proteinExistence type="predicted"/>
<dbReference type="AlphaFoldDB" id="U6Q2I9"/>
<gene>
    <name evidence="1" type="ORF">HMPREF9021_02664</name>
</gene>
<dbReference type="InterPro" id="IPR036614">
    <property type="entry name" value="RusA-like_sf"/>
</dbReference>
<organism evidence="1 2">
    <name type="scientific">Simonsiella muelleri ATCC 29453</name>
    <dbReference type="NCBI Taxonomy" id="641147"/>
    <lineage>
        <taxon>Bacteria</taxon>
        <taxon>Pseudomonadati</taxon>
        <taxon>Pseudomonadota</taxon>
        <taxon>Betaproteobacteria</taxon>
        <taxon>Neisseriales</taxon>
        <taxon>Neisseriaceae</taxon>
        <taxon>Simonsiella</taxon>
    </lineage>
</organism>
<protein>
    <submittedName>
        <fullName evidence="1">Uncharacterized protein</fullName>
    </submittedName>
</protein>
<dbReference type="Gene3D" id="3.30.1330.70">
    <property type="entry name" value="Holliday junction resolvase RusA"/>
    <property type="match status" value="1"/>
</dbReference>
<dbReference type="RefSeq" id="WP_002643064.1">
    <property type="nucleotide sequence ID" value="NZ_CP019448.1"/>
</dbReference>
<accession>U6Q2I9</accession>
<dbReference type="SUPFAM" id="SSF103084">
    <property type="entry name" value="Holliday junction resolvase RusA"/>
    <property type="match status" value="1"/>
</dbReference>
<sequence length="156" mass="17922">MLNFDDCDYLENLTQNCVKLPFPHSDLMPNKKTHWGKKSKIAEKAKYDAWLLSKKLHGRTGKYGLACIFLMPDNVNRDTDNLVAAMKPAFDGMAEAMRVNDAKFRGQFALKLYRRDYPKNINAGVLVFVLSSEQETFEYLAAYFDLINRLPEFQAA</sequence>
<keyword evidence="2" id="KW-1185">Reference proteome</keyword>
<dbReference type="GO" id="GO:0006281">
    <property type="term" value="P:DNA repair"/>
    <property type="evidence" value="ECO:0007669"/>
    <property type="project" value="InterPro"/>
</dbReference>
<dbReference type="STRING" id="641147.HMPREF9021_02664"/>
<dbReference type="Proteomes" id="UP000017813">
    <property type="component" value="Unassembled WGS sequence"/>
</dbReference>
<comment type="caution">
    <text evidence="1">The sequence shown here is derived from an EMBL/GenBank/DDBJ whole genome shotgun (WGS) entry which is preliminary data.</text>
</comment>
<dbReference type="HOGENOM" id="CLU_1685407_0_0_4"/>
<dbReference type="KEGG" id="smur:BWP33_07625"/>